<proteinExistence type="inferred from homology"/>
<dbReference type="PANTHER" id="PTHR11069">
    <property type="entry name" value="GLUCOSYLCERAMIDASE"/>
    <property type="match status" value="1"/>
</dbReference>
<evidence type="ECO:0000259" key="6">
    <source>
        <dbReference type="Pfam" id="PF02055"/>
    </source>
</evidence>
<dbReference type="Gene3D" id="2.60.40.1180">
    <property type="entry name" value="Golgi alpha-mannosidase II"/>
    <property type="match status" value="1"/>
</dbReference>
<evidence type="ECO:0000256" key="3">
    <source>
        <dbReference type="ARBA" id="ARBA00022801"/>
    </source>
</evidence>
<dbReference type="GO" id="GO:0006680">
    <property type="term" value="P:glucosylceramide catabolic process"/>
    <property type="evidence" value="ECO:0007669"/>
    <property type="project" value="TreeGrafter"/>
</dbReference>
<dbReference type="RefSeq" id="WP_183413314.1">
    <property type="nucleotide sequence ID" value="NZ_JACHYB010000001.1"/>
</dbReference>
<dbReference type="AlphaFoldDB" id="A0A7W5DSR3"/>
<dbReference type="Proteomes" id="UP000544222">
    <property type="component" value="Unassembled WGS sequence"/>
</dbReference>
<organism evidence="8 9">
    <name type="scientific">Microbacter margulisiae</name>
    <dbReference type="NCBI Taxonomy" id="1350067"/>
    <lineage>
        <taxon>Bacteria</taxon>
        <taxon>Pseudomonadati</taxon>
        <taxon>Bacteroidota</taxon>
        <taxon>Bacteroidia</taxon>
        <taxon>Bacteroidales</taxon>
        <taxon>Porphyromonadaceae</taxon>
        <taxon>Microbacter</taxon>
    </lineage>
</organism>
<dbReference type="InterPro" id="IPR033452">
    <property type="entry name" value="GH30_C"/>
</dbReference>
<dbReference type="InterPro" id="IPR001139">
    <property type="entry name" value="Glyco_hydro_30"/>
</dbReference>
<keyword evidence="9" id="KW-1185">Reference proteome</keyword>
<dbReference type="GO" id="GO:0004348">
    <property type="term" value="F:glucosylceramidase activity"/>
    <property type="evidence" value="ECO:0007669"/>
    <property type="project" value="UniProtKB-EC"/>
</dbReference>
<evidence type="ECO:0000313" key="9">
    <source>
        <dbReference type="Proteomes" id="UP000544222"/>
    </source>
</evidence>
<dbReference type="GO" id="GO:0016020">
    <property type="term" value="C:membrane"/>
    <property type="evidence" value="ECO:0007669"/>
    <property type="project" value="GOC"/>
</dbReference>
<evidence type="ECO:0000256" key="2">
    <source>
        <dbReference type="ARBA" id="ARBA00022729"/>
    </source>
</evidence>
<dbReference type="Pfam" id="PF02055">
    <property type="entry name" value="Glyco_hydro_30"/>
    <property type="match status" value="1"/>
</dbReference>
<gene>
    <name evidence="8" type="ORF">FHX64_001721</name>
</gene>
<feature type="chain" id="PRO_5031230640" evidence="5">
    <location>
        <begin position="24"/>
        <end position="467"/>
    </location>
</feature>
<dbReference type="EC" id="3.2.1.45" evidence="8"/>
<keyword evidence="4 8" id="KW-0326">Glycosidase</keyword>
<evidence type="ECO:0000256" key="4">
    <source>
        <dbReference type="RuleBase" id="RU361188"/>
    </source>
</evidence>
<dbReference type="SUPFAM" id="SSF51011">
    <property type="entry name" value="Glycosyl hydrolase domain"/>
    <property type="match status" value="1"/>
</dbReference>
<feature type="domain" description="Glycosyl hydrolase family 30 beta sandwich" evidence="7">
    <location>
        <begin position="406"/>
        <end position="465"/>
    </location>
</feature>
<accession>A0A7W5DSR3</accession>
<feature type="domain" description="Glycosyl hydrolase family 30 TIM-barrel" evidence="6">
    <location>
        <begin position="71"/>
        <end position="403"/>
    </location>
</feature>
<sequence>MKKKSGYVILSFLLICFGRTTMSQNVQMWLTNTDKTVLFQQQHGSLNFGKANDLGNTPLICVEDNRTFQTIDGFGFALTGGSAMLIQQMSPVARHALLEELFTDKENNIGTSYLRISIGSSDLNDHAFSYDDVPAGQTDPQLKNFSFGPDKYDVIPILKEIISINPKIKILGSPWSAPAWMKTNQDTRGGSLKSEYYAVYAKYLVHYIIAMQKEGIHIDAITVQNEPLHPGNNPSMLMYAPQEDLFVKKYLGPAFQTAKLTTKIIIYDHNADRPDYPISILNDPEARKYIDGSAFHLYGGSIQALSDVHNAFPEKNLYFTEQWVGAPGYFSKDIPEHINKLIIGATRNWCKNVIEWNLASDTQYTPHTDRGGCNICLGAITIQGDSVTRNPAYYVIAHAAKFVRPGSVRIASNRVLELNDVAFKRPDGKIVLIVINNGDGVQNFDIWYLGRIFQTSLNAGSVATYIW</sequence>
<evidence type="ECO:0000256" key="5">
    <source>
        <dbReference type="SAM" id="SignalP"/>
    </source>
</evidence>
<dbReference type="InterPro" id="IPR017853">
    <property type="entry name" value="GH"/>
</dbReference>
<dbReference type="Gene3D" id="3.20.20.80">
    <property type="entry name" value="Glycosidases"/>
    <property type="match status" value="1"/>
</dbReference>
<dbReference type="InterPro" id="IPR013780">
    <property type="entry name" value="Glyco_hydro_b"/>
</dbReference>
<dbReference type="EMBL" id="JACHYB010000001">
    <property type="protein sequence ID" value="MBB3187558.1"/>
    <property type="molecule type" value="Genomic_DNA"/>
</dbReference>
<name>A0A7W5DSR3_9PORP</name>
<keyword evidence="2 5" id="KW-0732">Signal</keyword>
<evidence type="ECO:0000256" key="1">
    <source>
        <dbReference type="ARBA" id="ARBA00005382"/>
    </source>
</evidence>
<feature type="signal peptide" evidence="5">
    <location>
        <begin position="1"/>
        <end position="23"/>
    </location>
</feature>
<dbReference type="PANTHER" id="PTHR11069:SF23">
    <property type="entry name" value="LYSOSOMAL ACID GLUCOSYLCERAMIDASE"/>
    <property type="match status" value="1"/>
</dbReference>
<reference evidence="8 9" key="1">
    <citation type="submission" date="2020-08" db="EMBL/GenBank/DDBJ databases">
        <title>Genomic Encyclopedia of Type Strains, Phase IV (KMG-IV): sequencing the most valuable type-strain genomes for metagenomic binning, comparative biology and taxonomic classification.</title>
        <authorList>
            <person name="Goeker M."/>
        </authorList>
    </citation>
    <scope>NUCLEOTIDE SEQUENCE [LARGE SCALE GENOMIC DNA]</scope>
    <source>
        <strain evidence="8 9">DSM 27471</strain>
    </source>
</reference>
<comment type="similarity">
    <text evidence="1 4">Belongs to the glycosyl hydrolase 30 family.</text>
</comment>
<dbReference type="InterPro" id="IPR033453">
    <property type="entry name" value="Glyco_hydro_30_TIM-barrel"/>
</dbReference>
<protein>
    <submittedName>
        <fullName evidence="8">Glucosylceramidase</fullName>
        <ecNumber evidence="8">3.2.1.45</ecNumber>
    </submittedName>
</protein>
<dbReference type="Pfam" id="PF17189">
    <property type="entry name" value="Glyco_hydro_30C"/>
    <property type="match status" value="1"/>
</dbReference>
<comment type="caution">
    <text evidence="8">The sequence shown here is derived from an EMBL/GenBank/DDBJ whole genome shotgun (WGS) entry which is preliminary data.</text>
</comment>
<keyword evidence="3 4" id="KW-0378">Hydrolase</keyword>
<dbReference type="SUPFAM" id="SSF51445">
    <property type="entry name" value="(Trans)glycosidases"/>
    <property type="match status" value="1"/>
</dbReference>
<evidence type="ECO:0000313" key="8">
    <source>
        <dbReference type="EMBL" id="MBB3187558.1"/>
    </source>
</evidence>
<evidence type="ECO:0000259" key="7">
    <source>
        <dbReference type="Pfam" id="PF17189"/>
    </source>
</evidence>